<evidence type="ECO:0000256" key="4">
    <source>
        <dbReference type="ARBA" id="ARBA00022553"/>
    </source>
</evidence>
<dbReference type="FunFam" id="3.30.300.30:FF:000010">
    <property type="entry name" value="Enterobactin synthetase component F"/>
    <property type="match status" value="1"/>
</dbReference>
<dbReference type="PROSITE" id="PS50075">
    <property type="entry name" value="CARRIER"/>
    <property type="match status" value="2"/>
</dbReference>
<organism evidence="7 8">
    <name type="scientific">Mycobacterium gastri</name>
    <dbReference type="NCBI Taxonomy" id="1777"/>
    <lineage>
        <taxon>Bacteria</taxon>
        <taxon>Bacillati</taxon>
        <taxon>Actinomycetota</taxon>
        <taxon>Actinomycetes</taxon>
        <taxon>Mycobacteriales</taxon>
        <taxon>Mycobacteriaceae</taxon>
        <taxon>Mycobacterium</taxon>
    </lineage>
</organism>
<protein>
    <recommendedName>
        <fullName evidence="6">Carrier domain-containing protein</fullName>
    </recommendedName>
</protein>
<dbReference type="SUPFAM" id="SSF47336">
    <property type="entry name" value="ACP-like"/>
    <property type="match status" value="2"/>
</dbReference>
<dbReference type="GO" id="GO:0044550">
    <property type="term" value="P:secondary metabolite biosynthetic process"/>
    <property type="evidence" value="ECO:0007669"/>
    <property type="project" value="TreeGrafter"/>
</dbReference>
<dbReference type="CDD" id="cd19531">
    <property type="entry name" value="LCL_NRPS-like"/>
    <property type="match status" value="2"/>
</dbReference>
<dbReference type="InterPro" id="IPR001242">
    <property type="entry name" value="Condensation_dom"/>
</dbReference>
<reference evidence="7 8" key="1">
    <citation type="submission" date="2016-01" db="EMBL/GenBank/DDBJ databases">
        <title>The new phylogeny of the genus Mycobacterium.</title>
        <authorList>
            <person name="Tarcisio F."/>
            <person name="Conor M."/>
            <person name="Antonella G."/>
            <person name="Elisabetta G."/>
            <person name="Giulia F.S."/>
            <person name="Sara T."/>
            <person name="Anna F."/>
            <person name="Clotilde B."/>
            <person name="Roberto B."/>
            <person name="Veronica D.S."/>
            <person name="Fabio R."/>
            <person name="Monica P."/>
            <person name="Olivier J."/>
            <person name="Enrico T."/>
            <person name="Nicola S."/>
        </authorList>
    </citation>
    <scope>NUCLEOTIDE SEQUENCE [LARGE SCALE GENOMIC DNA]</scope>
    <source>
        <strain evidence="7 8">DSM 43505</strain>
    </source>
</reference>
<dbReference type="GO" id="GO:0008610">
    <property type="term" value="P:lipid biosynthetic process"/>
    <property type="evidence" value="ECO:0007669"/>
    <property type="project" value="UniProtKB-ARBA"/>
</dbReference>
<dbReference type="NCBIfam" id="TIGR01733">
    <property type="entry name" value="AA-adenyl-dom"/>
    <property type="match status" value="1"/>
</dbReference>
<dbReference type="Gene3D" id="3.30.559.10">
    <property type="entry name" value="Chloramphenicol acetyltransferase-like domain"/>
    <property type="match status" value="2"/>
</dbReference>
<dbReference type="UniPathway" id="UPA00011"/>
<comment type="cofactor">
    <cofactor evidence="1">
        <name>pantetheine 4'-phosphate</name>
        <dbReference type="ChEBI" id="CHEBI:47942"/>
    </cofactor>
</comment>
<dbReference type="Gene3D" id="1.10.1200.10">
    <property type="entry name" value="ACP-like"/>
    <property type="match status" value="2"/>
</dbReference>
<dbReference type="InterPro" id="IPR020806">
    <property type="entry name" value="PKS_PP-bd"/>
</dbReference>
<evidence type="ECO:0000256" key="3">
    <source>
        <dbReference type="ARBA" id="ARBA00022450"/>
    </source>
</evidence>
<dbReference type="PROSITE" id="PS00012">
    <property type="entry name" value="PHOSPHOPANTETHEINE"/>
    <property type="match status" value="1"/>
</dbReference>
<dbReference type="Pfam" id="PF00501">
    <property type="entry name" value="AMP-binding"/>
    <property type="match status" value="1"/>
</dbReference>
<evidence type="ECO:0000256" key="5">
    <source>
        <dbReference type="SAM" id="MobiDB-lite"/>
    </source>
</evidence>
<dbReference type="Pfam" id="PF00668">
    <property type="entry name" value="Condensation"/>
    <property type="match status" value="2"/>
</dbReference>
<dbReference type="PANTHER" id="PTHR45527">
    <property type="entry name" value="NONRIBOSOMAL PEPTIDE SYNTHETASE"/>
    <property type="match status" value="1"/>
</dbReference>
<evidence type="ECO:0000313" key="8">
    <source>
        <dbReference type="Proteomes" id="UP000193738"/>
    </source>
</evidence>
<dbReference type="SUPFAM" id="SSF56801">
    <property type="entry name" value="Acetyl-CoA synthetase-like"/>
    <property type="match status" value="1"/>
</dbReference>
<name>A0A1X1VS37_MYCGS</name>
<dbReference type="GO" id="GO:0003824">
    <property type="term" value="F:catalytic activity"/>
    <property type="evidence" value="ECO:0007669"/>
    <property type="project" value="InterPro"/>
</dbReference>
<dbReference type="InterPro" id="IPR045851">
    <property type="entry name" value="AMP-bd_C_sf"/>
</dbReference>
<dbReference type="Pfam" id="PF00550">
    <property type="entry name" value="PP-binding"/>
    <property type="match status" value="2"/>
</dbReference>
<dbReference type="InterPro" id="IPR023213">
    <property type="entry name" value="CAT-like_dom_sf"/>
</dbReference>
<dbReference type="InterPro" id="IPR020845">
    <property type="entry name" value="AMP-binding_CS"/>
</dbReference>
<accession>A0A1X1VS37</accession>
<dbReference type="GO" id="GO:0005737">
    <property type="term" value="C:cytoplasm"/>
    <property type="evidence" value="ECO:0007669"/>
    <property type="project" value="TreeGrafter"/>
</dbReference>
<evidence type="ECO:0000313" key="7">
    <source>
        <dbReference type="EMBL" id="ORV71900.1"/>
    </source>
</evidence>
<evidence type="ECO:0000256" key="2">
    <source>
        <dbReference type="ARBA" id="ARBA00006432"/>
    </source>
</evidence>
<dbReference type="Gene3D" id="3.40.50.980">
    <property type="match status" value="2"/>
</dbReference>
<dbReference type="InterPro" id="IPR025110">
    <property type="entry name" value="AMP-bd_C"/>
</dbReference>
<dbReference type="Pfam" id="PF13193">
    <property type="entry name" value="AMP-binding_C"/>
    <property type="match status" value="1"/>
</dbReference>
<dbReference type="SMART" id="SM00823">
    <property type="entry name" value="PKS_PP"/>
    <property type="match status" value="2"/>
</dbReference>
<dbReference type="InterPro" id="IPR006162">
    <property type="entry name" value="Ppantetheine_attach_site"/>
</dbReference>
<evidence type="ECO:0000259" key="6">
    <source>
        <dbReference type="PROSITE" id="PS50075"/>
    </source>
</evidence>
<proteinExistence type="inferred from homology"/>
<dbReference type="SMART" id="SM01294">
    <property type="entry name" value="PKS_PP_betabranch"/>
    <property type="match status" value="1"/>
</dbReference>
<keyword evidence="8" id="KW-1185">Reference proteome</keyword>
<dbReference type="EMBL" id="LQOX01000082">
    <property type="protein sequence ID" value="ORV71900.1"/>
    <property type="molecule type" value="Genomic_DNA"/>
</dbReference>
<dbReference type="InterPro" id="IPR009081">
    <property type="entry name" value="PP-bd_ACP"/>
</dbReference>
<dbReference type="PANTHER" id="PTHR45527:SF1">
    <property type="entry name" value="FATTY ACID SYNTHASE"/>
    <property type="match status" value="1"/>
</dbReference>
<feature type="domain" description="Carrier" evidence="6">
    <location>
        <begin position="1097"/>
        <end position="1172"/>
    </location>
</feature>
<dbReference type="GO" id="GO:0043041">
    <property type="term" value="P:amino acid activation for nonribosomal peptide biosynthetic process"/>
    <property type="evidence" value="ECO:0007669"/>
    <property type="project" value="TreeGrafter"/>
</dbReference>
<dbReference type="SUPFAM" id="SSF52777">
    <property type="entry name" value="CoA-dependent acyltransferases"/>
    <property type="match status" value="4"/>
</dbReference>
<dbReference type="RefSeq" id="WP_051508042.1">
    <property type="nucleotide sequence ID" value="NZ_LQOX01000082.1"/>
</dbReference>
<comment type="caution">
    <text evidence="7">The sequence shown here is derived from an EMBL/GenBank/DDBJ whole genome shotgun (WGS) entry which is preliminary data.</text>
</comment>
<keyword evidence="4" id="KW-0597">Phosphoprotein</keyword>
<feature type="domain" description="Carrier" evidence="6">
    <location>
        <begin position="50"/>
        <end position="124"/>
    </location>
</feature>
<dbReference type="InterPro" id="IPR000873">
    <property type="entry name" value="AMP-dep_synth/lig_dom"/>
</dbReference>
<dbReference type="PROSITE" id="PS00455">
    <property type="entry name" value="AMP_BINDING"/>
    <property type="match status" value="1"/>
</dbReference>
<feature type="region of interest" description="Disordered" evidence="5">
    <location>
        <begin position="1"/>
        <end position="36"/>
    </location>
</feature>
<sequence length="1618" mass="177044">MAERARAGASWSGQARAGVAGSTDGPEPQDFPTGDQLSGLSALAPDQRLDHIAELVRTALAEVLHTSDTDIEANSEFVALGMDSLTAMDLYRRLQAMLGTDIPASLFFAHPTPAALARALLAMWEHRSADPEQIAISRVPRDGELPLSHAEEQLWFLNQLLPSSSAYNVAARVNIPGPVNRDVLRRSLDAVIAHHEVLHTTFRSARGVPQAVVGAPQPVGLRFEQMSTEAEITAAAAAEAAIPFDIGVGPLLRARLFGLGDGRHVLVLTMHHIISDGWSFRVLLRDLARIYQALERGEPSPLGELPIQYRDYAQWERERLRGERFDALVGFWKDYLAGAPPLELDTDRPRPTFGTFRGARMHFDLGRELTAALRELCRARNVTTSVPLLAALSVVLHQFSGQDDIVIGTLSGNRARLETEDLIGLFVNALPVRIRLDGDPGVTELLTRVRQCLVDVLAHQGLPFDLIVNATAPDRDASRNPLFGVQFVLQPAARATERSGLGFEVAEIETHTAKRDLTFTFVDDDAITGHVEYATELFDATRIELLIAHLREVLDAMVSDLGRRLSGLPMLTESERAHYRTERSRLQTPQTPAGSIQELFEMTADHVPDAVAVTADGHSLTYRELDAAANRLAWRLRSLGVKAGTVVGFSPRRAVGMAVGMLAILKAGGVYVPVDPSYPKDRARIMLDDAGVQLLLDENEIESPSVQQESAERLPSAVAPDDLAYVMYTSGSTGRPKGVAVTHRGVVEYVQTLGRDLALAADDVYLETASISFSSSIRQLMAPLAIGAQVVIVTNEERHDPAALLRRIDESQVTVADLVPTMVAGMVRCIRETQPAVPLPSRLRLLLTASEPLRAGIVRAWRDRIGGNITWINMYGQTETTGIVSLYRVGQVRGSDQSIVPIGRPRGNVGMYVLDQRMRLVPPGVSGQLFIAGTALAREYVGDPALTARKFLPAPWDPGERLYASGDVVRLGWDGTIEFRNRTDGQVKIRGLRVEPGEIDQALLDHPGVRDAVTIVQNIDGEPGVLVAYVVAESEHVSGPVSVGELRDHTRRRLPEHMVPAAFVLLERLPLTPNGKLDRAALPEVTIRRDPEVEYIPPRAGLEESLASIWRSILPVEQIGAGDNFFALGGHSLLAAQLRSRIHQLLGVHLPLEVLFEHQTLAELARRIEESGTSAGEAPELRPAPRGGTVPASYAQEQIWQAERDDPGAAAHWIDVSIRIIGPLEAALLVRAVQDVVQRHDLLRTVFRPTATTLAQVILDAHVPDVPVVDAQPTTTAEHNGEWRDLDIRPPLRAEVLRVADDNHILRLRAHRILVDGHSMRVLLGEIGAAIANRLGTDKVSGVSLPGRELQYADYAYWERQWLTGAALARRVDYFREQFALGELPPGLPTDYPRCDRRARQGRRYAFEFSPEIAEAARTLAIREQASLYMVLLAAFAVALGRYADRRALVIGAPVTRRSDPATQLIIGPFMNTVPLRVDLDADPELPAVIREVKAKVLGALSNQDAPWHYVIAALTAQHGEIARGIGEVAFLMDEPVPAEFSVGGFAFSHVPPQRLSVRRELTVAMSTQGGGISGTVTYDGALFESRSIERIVTSFVAVLSPSNTRRMAIASELRRSR</sequence>
<evidence type="ECO:0000256" key="1">
    <source>
        <dbReference type="ARBA" id="ARBA00001957"/>
    </source>
</evidence>
<dbReference type="FunFam" id="3.40.50.980:FF:000001">
    <property type="entry name" value="Non-ribosomal peptide synthetase"/>
    <property type="match status" value="1"/>
</dbReference>
<gene>
    <name evidence="7" type="ORF">AWC07_04540</name>
</gene>
<feature type="region of interest" description="Disordered" evidence="5">
    <location>
        <begin position="1171"/>
        <end position="1190"/>
    </location>
</feature>
<dbReference type="Gene3D" id="2.30.38.10">
    <property type="entry name" value="Luciferase, Domain 3"/>
    <property type="match status" value="1"/>
</dbReference>
<comment type="similarity">
    <text evidence="2">Belongs to the ATP-dependent AMP-binding enzyme family.</text>
</comment>
<dbReference type="InterPro" id="IPR010071">
    <property type="entry name" value="AA_adenyl_dom"/>
</dbReference>
<dbReference type="Gene3D" id="3.30.300.30">
    <property type="match status" value="1"/>
</dbReference>
<dbReference type="CDD" id="cd05930">
    <property type="entry name" value="A_NRPS"/>
    <property type="match status" value="1"/>
</dbReference>
<dbReference type="Proteomes" id="UP000193738">
    <property type="component" value="Unassembled WGS sequence"/>
</dbReference>
<dbReference type="GO" id="GO:0031177">
    <property type="term" value="F:phosphopantetheine binding"/>
    <property type="evidence" value="ECO:0007669"/>
    <property type="project" value="InterPro"/>
</dbReference>
<dbReference type="Gene3D" id="3.30.559.30">
    <property type="entry name" value="Nonribosomal peptide synthetase, condensation domain"/>
    <property type="match status" value="2"/>
</dbReference>
<dbReference type="FunFam" id="1.10.1200.10:FF:000005">
    <property type="entry name" value="Nonribosomal peptide synthetase 1"/>
    <property type="match status" value="1"/>
</dbReference>
<dbReference type="InterPro" id="IPR036736">
    <property type="entry name" value="ACP-like_sf"/>
</dbReference>
<dbReference type="STRING" id="1777.AWC07_04540"/>
<keyword evidence="3" id="KW-0596">Phosphopantetheine</keyword>